<feature type="non-terminal residue" evidence="1">
    <location>
        <position position="1"/>
    </location>
</feature>
<keyword evidence="2" id="KW-1185">Reference proteome</keyword>
<evidence type="ECO:0000313" key="2">
    <source>
        <dbReference type="Proteomes" id="UP001186974"/>
    </source>
</evidence>
<organism evidence="1 2">
    <name type="scientific">Coniosporium uncinatum</name>
    <dbReference type="NCBI Taxonomy" id="93489"/>
    <lineage>
        <taxon>Eukaryota</taxon>
        <taxon>Fungi</taxon>
        <taxon>Dikarya</taxon>
        <taxon>Ascomycota</taxon>
        <taxon>Pezizomycotina</taxon>
        <taxon>Dothideomycetes</taxon>
        <taxon>Dothideomycetes incertae sedis</taxon>
        <taxon>Coniosporium</taxon>
    </lineage>
</organism>
<accession>A0ACC3DH15</accession>
<sequence>TSMTPITDLDSALANLHELSRQEQKPTKKRKSWGQVLPEPKTNLPPRKRAKTEDEKEQRRIERVKRNRLAAHNSRERKRSEMDRMTQINEYLAAQIRQRDEHIEQLRHEVAQLRNAIPGNHQHIPTTNELPSHQTSPHQMLAPSPAGFTMSMSTPSTNLSPHTPAALDFDDDMAKETASLLPPVGVESKSTLPTSHDFLDYHGFQSLAGGDDFIISDSIDFDFPPPEQPMFQGLGGGGIGDDSALFNDLIHDTDTKPNTPFINPDAANASLSGGLFDEQCAGFDDLCERSGIGRHETRKQEAATAL</sequence>
<comment type="caution">
    <text evidence="1">The sequence shown here is derived from an EMBL/GenBank/DDBJ whole genome shotgun (WGS) entry which is preliminary data.</text>
</comment>
<dbReference type="EMBL" id="JAWDJW010004645">
    <property type="protein sequence ID" value="KAK3073219.1"/>
    <property type="molecule type" value="Genomic_DNA"/>
</dbReference>
<protein>
    <submittedName>
        <fullName evidence="1">Uncharacterized protein</fullName>
    </submittedName>
</protein>
<reference evidence="1" key="1">
    <citation type="submission" date="2024-09" db="EMBL/GenBank/DDBJ databases">
        <title>Black Yeasts Isolated from many extreme environments.</title>
        <authorList>
            <person name="Coleine C."/>
            <person name="Stajich J.E."/>
            <person name="Selbmann L."/>
        </authorList>
    </citation>
    <scope>NUCLEOTIDE SEQUENCE</scope>
    <source>
        <strain evidence="1">CCFEE 5737</strain>
    </source>
</reference>
<name>A0ACC3DH15_9PEZI</name>
<proteinExistence type="predicted"/>
<dbReference type="Proteomes" id="UP001186974">
    <property type="component" value="Unassembled WGS sequence"/>
</dbReference>
<gene>
    <name evidence="1" type="ORF">LTS18_014474</name>
</gene>
<evidence type="ECO:0000313" key="1">
    <source>
        <dbReference type="EMBL" id="KAK3073219.1"/>
    </source>
</evidence>